<feature type="transmembrane region" description="Helical" evidence="14">
    <location>
        <begin position="32"/>
        <end position="51"/>
    </location>
</feature>
<evidence type="ECO:0000259" key="15">
    <source>
        <dbReference type="Pfam" id="PF02706"/>
    </source>
</evidence>
<evidence type="ECO:0000313" key="18">
    <source>
        <dbReference type="EMBL" id="MDK9362368.1"/>
    </source>
</evidence>
<evidence type="ECO:0000256" key="10">
    <source>
        <dbReference type="ARBA" id="ARBA00022989"/>
    </source>
</evidence>
<keyword evidence="4" id="KW-0997">Cell inner membrane</keyword>
<accession>A0AAP4D643</accession>
<dbReference type="Pfam" id="PF02706">
    <property type="entry name" value="Wzz"/>
    <property type="match status" value="1"/>
</dbReference>
<name>A0AAP4D643_9ENTR</name>
<evidence type="ECO:0000256" key="9">
    <source>
        <dbReference type="ARBA" id="ARBA00022840"/>
    </source>
</evidence>
<dbReference type="SUPFAM" id="SSF52540">
    <property type="entry name" value="P-loop containing nucleoside triphosphate hydrolases"/>
    <property type="match status" value="1"/>
</dbReference>
<comment type="catalytic activity">
    <reaction evidence="13">
        <text>L-tyrosyl-[protein] + ATP = O-phospho-L-tyrosyl-[protein] + ADP + H(+)</text>
        <dbReference type="Rhea" id="RHEA:10596"/>
        <dbReference type="Rhea" id="RHEA-COMP:10136"/>
        <dbReference type="Rhea" id="RHEA-COMP:20101"/>
        <dbReference type="ChEBI" id="CHEBI:15378"/>
        <dbReference type="ChEBI" id="CHEBI:30616"/>
        <dbReference type="ChEBI" id="CHEBI:46858"/>
        <dbReference type="ChEBI" id="CHEBI:61978"/>
        <dbReference type="ChEBI" id="CHEBI:456216"/>
    </reaction>
</comment>
<dbReference type="Pfam" id="PF13807">
    <property type="entry name" value="GNVR"/>
    <property type="match status" value="1"/>
</dbReference>
<keyword evidence="7" id="KW-0547">Nucleotide-binding</keyword>
<evidence type="ECO:0000256" key="11">
    <source>
        <dbReference type="ARBA" id="ARBA00023136"/>
    </source>
</evidence>
<dbReference type="PANTHER" id="PTHR32309">
    <property type="entry name" value="TYROSINE-PROTEIN KINASE"/>
    <property type="match status" value="1"/>
</dbReference>
<evidence type="ECO:0000256" key="14">
    <source>
        <dbReference type="SAM" id="Phobius"/>
    </source>
</evidence>
<dbReference type="Pfam" id="PF23607">
    <property type="entry name" value="WZC_N"/>
    <property type="match status" value="1"/>
</dbReference>
<evidence type="ECO:0000256" key="12">
    <source>
        <dbReference type="ARBA" id="ARBA00023137"/>
    </source>
</evidence>
<dbReference type="NCBIfam" id="TIGR01007">
    <property type="entry name" value="eps_fam"/>
    <property type="match status" value="1"/>
</dbReference>
<dbReference type="EMBL" id="JASSOM010000006">
    <property type="protein sequence ID" value="MDK9362368.1"/>
    <property type="molecule type" value="Genomic_DNA"/>
</dbReference>
<dbReference type="EC" id="2.7.10.2" evidence="18"/>
<dbReference type="CDD" id="cd05387">
    <property type="entry name" value="BY-kinase"/>
    <property type="match status" value="1"/>
</dbReference>
<feature type="domain" description="AAA" evidence="16">
    <location>
        <begin position="543"/>
        <end position="688"/>
    </location>
</feature>
<protein>
    <submittedName>
        <fullName evidence="18">Polysaccharide biosynthesis tyrosine autokinase</fullName>
        <ecNumber evidence="18">2.7.10.2</ecNumber>
    </submittedName>
</protein>
<dbReference type="GO" id="GO:0005886">
    <property type="term" value="C:plasma membrane"/>
    <property type="evidence" value="ECO:0007669"/>
    <property type="project" value="UniProtKB-SubCell"/>
</dbReference>
<dbReference type="GO" id="GO:0004715">
    <property type="term" value="F:non-membrane spanning protein tyrosine kinase activity"/>
    <property type="evidence" value="ECO:0007669"/>
    <property type="project" value="UniProtKB-EC"/>
</dbReference>
<evidence type="ECO:0000256" key="4">
    <source>
        <dbReference type="ARBA" id="ARBA00022519"/>
    </source>
</evidence>
<dbReference type="GO" id="GO:0005524">
    <property type="term" value="F:ATP binding"/>
    <property type="evidence" value="ECO:0007669"/>
    <property type="project" value="UniProtKB-KW"/>
</dbReference>
<dbReference type="AlphaFoldDB" id="A0AAP4D643"/>
<evidence type="ECO:0000256" key="13">
    <source>
        <dbReference type="ARBA" id="ARBA00053015"/>
    </source>
</evidence>
<dbReference type="GO" id="GO:0042802">
    <property type="term" value="F:identical protein binding"/>
    <property type="evidence" value="ECO:0007669"/>
    <property type="project" value="UniProtKB-ARBA"/>
</dbReference>
<reference evidence="18 19" key="1">
    <citation type="submission" date="2023-06" db="EMBL/GenBank/DDBJ databases">
        <title>Identification and characterization of antibiotic-resistant Gram-negative bacteria.</title>
        <authorList>
            <person name="Cho G.-S."/>
            <person name="Lee J."/>
            <person name="Tai E."/>
            <person name="Jeong S."/>
            <person name="Kim I."/>
            <person name="Kim B.-E."/>
            <person name="Jeong M.-I."/>
            <person name="Oh K.-K."/>
            <person name="Franz C.M.A.P."/>
        </authorList>
    </citation>
    <scope>NUCLEOTIDE SEQUENCE [LARGE SCALE GENOMIC DNA]</scope>
    <source>
        <strain evidence="18 19">V106_12</strain>
    </source>
</reference>
<dbReference type="InterPro" id="IPR005702">
    <property type="entry name" value="Wzc-like_C"/>
</dbReference>
<keyword evidence="6 14" id="KW-0812">Transmembrane</keyword>
<evidence type="ECO:0000256" key="6">
    <source>
        <dbReference type="ARBA" id="ARBA00022692"/>
    </source>
</evidence>
<keyword evidence="10 14" id="KW-1133">Transmembrane helix</keyword>
<proteinExistence type="inferred from homology"/>
<evidence type="ECO:0000256" key="1">
    <source>
        <dbReference type="ARBA" id="ARBA00004429"/>
    </source>
</evidence>
<dbReference type="InterPro" id="IPR003856">
    <property type="entry name" value="LPS_length_determ_N"/>
</dbReference>
<feature type="domain" description="Tyrosine-protein kinase G-rich" evidence="17">
    <location>
        <begin position="368"/>
        <end position="447"/>
    </location>
</feature>
<evidence type="ECO:0000256" key="3">
    <source>
        <dbReference type="ARBA" id="ARBA00022475"/>
    </source>
</evidence>
<feature type="domain" description="Polysaccharide chain length determinant N-terminal" evidence="15">
    <location>
        <begin position="16"/>
        <end position="106"/>
    </location>
</feature>
<dbReference type="InterPro" id="IPR027417">
    <property type="entry name" value="P-loop_NTPase"/>
</dbReference>
<sequence length="729" mass="81471">MSSHISEHNAAAIGHQELDLARLLGELIDHRVLIVCMTLLFTLSAGLYAFTATPVYRADAMVQIESKQDNSLLKNLSQLGPEFSPDTLPEIQLLKSRMILGQTVEALHLNEEVKQRYFPLIGRAIVRLLGQRPATLELARLHIPATVNATHTLTLRALEQGRYQLEGEGFQGEGVVGKRFEKDGVVLLVKSMEAQPGTRFTLFERTTLETINALNQQFTVAEAGKQSGILNLSLTGTDPDRIARVLNSITENYLRQNIDRQAEQDAKSLAFLQRQLPQIRGDLDIAEERLNLYRKQRDSVDLTLEAKSVLEQIVNADNQLNELTFREAEISQLFKKDHPTYRALMEKRQTLESEKAHLNQRVSAMPSTQQEILRLSRDVDSGREIYQQLLTRQQELSISRSSAIGNVRIIDPAVTQPEPIKPTRPLVIVMGFMLGLILSSGIILGRAALRRGLESPEQLEALGMTVLATLPRSVWLWKKTRLRRTLSFGESWNHRTHNIPFLPVDRPLDLLVEAIRGLRTSLHFTMMEASNRVVMFVGPTQNCGKTLISTSLATILVQAGQKVLLIDADMRKGYVHQIFGLTNDRGLAEVLTGEAAHEEVIQHYEPGGVDVLTCGQTPDNPSELLIGERFQQLLTWADAHYDMIIVDTPPILAVTDALLVGRYAGITLLIARYGMTSVREVQACVKRLHLGGVMMTGAILNDVVRTAALYYGTGYTPYDYSYTSEKNAH</sequence>
<keyword evidence="8" id="KW-0418">Kinase</keyword>
<dbReference type="RefSeq" id="WP_285149316.1">
    <property type="nucleotide sequence ID" value="NZ_JASSOM010000006.1"/>
</dbReference>
<evidence type="ECO:0000313" key="19">
    <source>
        <dbReference type="Proteomes" id="UP001223214"/>
    </source>
</evidence>
<keyword evidence="19" id="KW-1185">Reference proteome</keyword>
<evidence type="ECO:0000256" key="5">
    <source>
        <dbReference type="ARBA" id="ARBA00022679"/>
    </source>
</evidence>
<keyword evidence="11 14" id="KW-0472">Membrane</keyword>
<dbReference type="InterPro" id="IPR032807">
    <property type="entry name" value="GNVR"/>
</dbReference>
<evidence type="ECO:0000256" key="7">
    <source>
        <dbReference type="ARBA" id="ARBA00022741"/>
    </source>
</evidence>
<dbReference type="PANTHER" id="PTHR32309:SF32">
    <property type="entry name" value="TYROSINE-PROTEIN KINASE ETK-RELATED"/>
    <property type="match status" value="1"/>
</dbReference>
<dbReference type="Pfam" id="PF13614">
    <property type="entry name" value="AAA_31"/>
    <property type="match status" value="1"/>
</dbReference>
<keyword evidence="5 18" id="KW-0808">Transferase</keyword>
<keyword evidence="9" id="KW-0067">ATP-binding</keyword>
<keyword evidence="3" id="KW-1003">Cell membrane</keyword>
<evidence type="ECO:0000256" key="2">
    <source>
        <dbReference type="ARBA" id="ARBA00008883"/>
    </source>
</evidence>
<keyword evidence="12" id="KW-0829">Tyrosine-protein kinase</keyword>
<evidence type="ECO:0000259" key="17">
    <source>
        <dbReference type="Pfam" id="PF13807"/>
    </source>
</evidence>
<dbReference type="Proteomes" id="UP001223214">
    <property type="component" value="Unassembled WGS sequence"/>
</dbReference>
<dbReference type="FunFam" id="3.40.50.300:FF:000527">
    <property type="entry name" value="Tyrosine-protein kinase etk"/>
    <property type="match status" value="1"/>
</dbReference>
<comment type="caution">
    <text evidence="18">The sequence shown here is derived from an EMBL/GenBank/DDBJ whole genome shotgun (WGS) entry which is preliminary data.</text>
</comment>
<gene>
    <name evidence="18" type="ORF">QQF32_04025</name>
</gene>
<organism evidence="18 19">
    <name type="scientific">Lelliottia wanjuensis</name>
    <dbReference type="NCBI Taxonomy" id="3050585"/>
    <lineage>
        <taxon>Bacteria</taxon>
        <taxon>Pseudomonadati</taxon>
        <taxon>Pseudomonadota</taxon>
        <taxon>Gammaproteobacteria</taxon>
        <taxon>Enterobacterales</taxon>
        <taxon>Enterobacteriaceae</taxon>
        <taxon>Lelliottia</taxon>
    </lineage>
</organism>
<evidence type="ECO:0000259" key="16">
    <source>
        <dbReference type="Pfam" id="PF13614"/>
    </source>
</evidence>
<dbReference type="Gene3D" id="3.40.50.300">
    <property type="entry name" value="P-loop containing nucleotide triphosphate hydrolases"/>
    <property type="match status" value="1"/>
</dbReference>
<comment type="similarity">
    <text evidence="2">Belongs to the etk/wzc family.</text>
</comment>
<comment type="subcellular location">
    <subcellularLocation>
        <location evidence="1">Cell inner membrane</location>
        <topology evidence="1">Multi-pass membrane protein</topology>
    </subcellularLocation>
</comment>
<dbReference type="InterPro" id="IPR025669">
    <property type="entry name" value="AAA_dom"/>
</dbReference>
<dbReference type="InterPro" id="IPR050445">
    <property type="entry name" value="Bact_polysacc_biosynth/exp"/>
</dbReference>
<evidence type="ECO:0000256" key="8">
    <source>
        <dbReference type="ARBA" id="ARBA00022777"/>
    </source>
</evidence>